<evidence type="ECO:0000313" key="1">
    <source>
        <dbReference type="EMBL" id="BFD47181.1"/>
    </source>
</evidence>
<dbReference type="AlphaFoldDB" id="A0AAT9GBW3"/>
<gene>
    <name evidence="1" type="ORF">DMENIID0003_02550</name>
</gene>
<name>A0AAT9GBW3_9RICK</name>
<organism evidence="1">
    <name type="scientific">Wolbachia endosymbiont of Sergentomyia squamirostris</name>
    <dbReference type="NCBI Taxonomy" id="3113640"/>
    <lineage>
        <taxon>Bacteria</taxon>
        <taxon>Pseudomonadati</taxon>
        <taxon>Pseudomonadota</taxon>
        <taxon>Alphaproteobacteria</taxon>
        <taxon>Rickettsiales</taxon>
        <taxon>Anaplasmataceae</taxon>
        <taxon>Wolbachieae</taxon>
        <taxon>Wolbachia</taxon>
    </lineage>
</organism>
<dbReference type="EMBL" id="AP029172">
    <property type="protein sequence ID" value="BFD47181.1"/>
    <property type="molecule type" value="Genomic_DNA"/>
</dbReference>
<accession>A0AAT9GBW3</accession>
<protein>
    <recommendedName>
        <fullName evidence="2">Transposase</fullName>
    </recommendedName>
</protein>
<evidence type="ECO:0008006" key="2">
    <source>
        <dbReference type="Google" id="ProtNLM"/>
    </source>
</evidence>
<reference evidence="1" key="1">
    <citation type="submission" date="2024-01" db="EMBL/GenBank/DDBJ databases">
        <title>Sequencing the genomes of a sandfly, Sergentomyia squamirostris, and its two endosymbionts.</title>
        <authorList>
            <person name="Itokawa K."/>
            <person name="Sanjoba C."/>
        </authorList>
    </citation>
    <scope>NUCLEOTIDE SEQUENCE</scope>
    <source>
        <strain evidence="1">WSSQ</strain>
    </source>
</reference>
<proteinExistence type="predicted"/>
<sequence length="55" mass="6227">MARIIFMGVDVSKEALDISINGKHKRIANVSDAISKFIETNIVDLPIKLCVNWWL</sequence>